<dbReference type="Proteomes" id="UP000523795">
    <property type="component" value="Unassembled WGS sequence"/>
</dbReference>
<dbReference type="EMBL" id="JAAZSR010000212">
    <property type="protein sequence ID" value="NKX51349.1"/>
    <property type="molecule type" value="Genomic_DNA"/>
</dbReference>
<keyword evidence="3" id="KW-1185">Reference proteome</keyword>
<accession>A0ABX1JSN7</accession>
<evidence type="ECO:0000313" key="3">
    <source>
        <dbReference type="Proteomes" id="UP000523795"/>
    </source>
</evidence>
<organism evidence="2 3">
    <name type="scientific">Arthrobacter deserti</name>
    <dbReference type="NCBI Taxonomy" id="1742687"/>
    <lineage>
        <taxon>Bacteria</taxon>
        <taxon>Bacillati</taxon>
        <taxon>Actinomycetota</taxon>
        <taxon>Actinomycetes</taxon>
        <taxon>Micrococcales</taxon>
        <taxon>Micrococcaceae</taxon>
        <taxon>Arthrobacter</taxon>
    </lineage>
</organism>
<feature type="transmembrane region" description="Helical" evidence="1">
    <location>
        <begin position="34"/>
        <end position="55"/>
    </location>
</feature>
<name>A0ABX1JSN7_9MICC</name>
<reference evidence="2 3" key="1">
    <citation type="submission" date="2020-04" db="EMBL/GenBank/DDBJ databases">
        <authorList>
            <person name="Liu S."/>
        </authorList>
    </citation>
    <scope>NUCLEOTIDE SEQUENCE [LARGE SCALE GENOMIC DNA]</scope>
    <source>
        <strain evidence="2 3">CGMCC 1.15091</strain>
    </source>
</reference>
<feature type="non-terminal residue" evidence="2">
    <location>
        <position position="85"/>
    </location>
</feature>
<protein>
    <submittedName>
        <fullName evidence="2">Uncharacterized protein</fullName>
    </submittedName>
</protein>
<evidence type="ECO:0000256" key="1">
    <source>
        <dbReference type="SAM" id="Phobius"/>
    </source>
</evidence>
<gene>
    <name evidence="2" type="ORF">HER39_12380</name>
</gene>
<keyword evidence="1" id="KW-0472">Membrane</keyword>
<keyword evidence="1" id="KW-0812">Transmembrane</keyword>
<sequence length="85" mass="8661">AFRTLVAAASVPMAVLVALWVAGGRVLFGVSGQLTMLLALTLAPVLLVLLLLAGVRTTATAAHYRPFAASARSSAVLACAWLASL</sequence>
<keyword evidence="1" id="KW-1133">Transmembrane helix</keyword>
<comment type="caution">
    <text evidence="2">The sequence shown here is derived from an EMBL/GenBank/DDBJ whole genome shotgun (WGS) entry which is preliminary data.</text>
</comment>
<proteinExistence type="predicted"/>
<evidence type="ECO:0000313" key="2">
    <source>
        <dbReference type="EMBL" id="NKX51349.1"/>
    </source>
</evidence>
<feature type="non-terminal residue" evidence="2">
    <location>
        <position position="1"/>
    </location>
</feature>